<dbReference type="Proteomes" id="UP001359485">
    <property type="component" value="Unassembled WGS sequence"/>
</dbReference>
<dbReference type="EMBL" id="JAWJWF010000004">
    <property type="protein sequence ID" value="KAK6633294.1"/>
    <property type="molecule type" value="Genomic_DNA"/>
</dbReference>
<proteinExistence type="predicted"/>
<reference evidence="2 3" key="1">
    <citation type="submission" date="2023-09" db="EMBL/GenBank/DDBJ databases">
        <title>Genomes of two closely related lineages of the louse Polyplax serrata with different host specificities.</title>
        <authorList>
            <person name="Martinu J."/>
            <person name="Tarabai H."/>
            <person name="Stefka J."/>
            <person name="Hypsa V."/>
        </authorList>
    </citation>
    <scope>NUCLEOTIDE SEQUENCE [LARGE SCALE GENOMIC DNA]</scope>
    <source>
        <strain evidence="2">98ZLc_SE</strain>
    </source>
</reference>
<accession>A0ABR1B198</accession>
<organism evidence="2 3">
    <name type="scientific">Polyplax serrata</name>
    <name type="common">Common mouse louse</name>
    <dbReference type="NCBI Taxonomy" id="468196"/>
    <lineage>
        <taxon>Eukaryota</taxon>
        <taxon>Metazoa</taxon>
        <taxon>Ecdysozoa</taxon>
        <taxon>Arthropoda</taxon>
        <taxon>Hexapoda</taxon>
        <taxon>Insecta</taxon>
        <taxon>Pterygota</taxon>
        <taxon>Neoptera</taxon>
        <taxon>Paraneoptera</taxon>
        <taxon>Psocodea</taxon>
        <taxon>Troctomorpha</taxon>
        <taxon>Phthiraptera</taxon>
        <taxon>Anoplura</taxon>
        <taxon>Polyplacidae</taxon>
        <taxon>Polyplax</taxon>
    </lineage>
</organism>
<gene>
    <name evidence="2" type="ORF">RUM44_003895</name>
</gene>
<evidence type="ECO:0000313" key="3">
    <source>
        <dbReference type="Proteomes" id="UP001359485"/>
    </source>
</evidence>
<evidence type="ECO:0000313" key="2">
    <source>
        <dbReference type="EMBL" id="KAK6633294.1"/>
    </source>
</evidence>
<comment type="caution">
    <text evidence="2">The sequence shown here is derived from an EMBL/GenBank/DDBJ whole genome shotgun (WGS) entry which is preliminary data.</text>
</comment>
<feature type="region of interest" description="Disordered" evidence="1">
    <location>
        <begin position="53"/>
        <end position="83"/>
    </location>
</feature>
<keyword evidence="3" id="KW-1185">Reference proteome</keyword>
<protein>
    <submittedName>
        <fullName evidence="2">Uncharacterized protein</fullName>
    </submittedName>
</protein>
<feature type="compositionally biased region" description="Basic and acidic residues" evidence="1">
    <location>
        <begin position="53"/>
        <end position="63"/>
    </location>
</feature>
<name>A0ABR1B198_POLSC</name>
<feature type="region of interest" description="Disordered" evidence="1">
    <location>
        <begin position="1"/>
        <end position="25"/>
    </location>
</feature>
<evidence type="ECO:0000256" key="1">
    <source>
        <dbReference type="SAM" id="MobiDB-lite"/>
    </source>
</evidence>
<sequence>MAAMRMTLTTTAATEGGGGGGELRDQTKFNDEIALTTMNQFSSKDFRKIEERMEETSAERPLQEENVNGEVSERKCQTTARHK</sequence>